<accession>A0A0F9JDZ4</accession>
<dbReference type="EMBL" id="LAZR01016538">
    <property type="protein sequence ID" value="KKM04071.1"/>
    <property type="molecule type" value="Genomic_DNA"/>
</dbReference>
<organism evidence="1">
    <name type="scientific">marine sediment metagenome</name>
    <dbReference type="NCBI Taxonomy" id="412755"/>
    <lineage>
        <taxon>unclassified sequences</taxon>
        <taxon>metagenomes</taxon>
        <taxon>ecological metagenomes</taxon>
    </lineage>
</organism>
<sequence>MSKNRLVSVAAAAARPSHYFIIKDGQVRIKLDSWNVYLFIRDVGGDILNKHSRRASREPGMEGSHSPGWIPNYVVGDIWKRIRTNNRYNEIRRQFKGILER</sequence>
<name>A0A0F9JDZ4_9ZZZZ</name>
<comment type="caution">
    <text evidence="1">The sequence shown here is derived from an EMBL/GenBank/DDBJ whole genome shotgun (WGS) entry which is preliminary data.</text>
</comment>
<proteinExistence type="predicted"/>
<reference evidence="1" key="1">
    <citation type="journal article" date="2015" name="Nature">
        <title>Complex archaea that bridge the gap between prokaryotes and eukaryotes.</title>
        <authorList>
            <person name="Spang A."/>
            <person name="Saw J.H."/>
            <person name="Jorgensen S.L."/>
            <person name="Zaremba-Niedzwiedzka K."/>
            <person name="Martijn J."/>
            <person name="Lind A.E."/>
            <person name="van Eijk R."/>
            <person name="Schleper C."/>
            <person name="Guy L."/>
            <person name="Ettema T.J."/>
        </authorList>
    </citation>
    <scope>NUCLEOTIDE SEQUENCE</scope>
</reference>
<dbReference type="AlphaFoldDB" id="A0A0F9JDZ4"/>
<protein>
    <submittedName>
        <fullName evidence="1">Uncharacterized protein</fullName>
    </submittedName>
</protein>
<gene>
    <name evidence="1" type="ORF">LCGC14_1767940</name>
</gene>
<evidence type="ECO:0000313" key="1">
    <source>
        <dbReference type="EMBL" id="KKM04071.1"/>
    </source>
</evidence>